<keyword evidence="2 6" id="KW-0396">Initiation factor</keyword>
<evidence type="ECO:0000313" key="8">
    <source>
        <dbReference type="Proteomes" id="UP001162131"/>
    </source>
</evidence>
<reference evidence="7" key="1">
    <citation type="submission" date="2021-09" db="EMBL/GenBank/DDBJ databases">
        <authorList>
            <consortium name="AG Swart"/>
            <person name="Singh M."/>
            <person name="Singh A."/>
            <person name="Seah K."/>
            <person name="Emmerich C."/>
        </authorList>
    </citation>
    <scope>NUCLEOTIDE SEQUENCE</scope>
    <source>
        <strain evidence="7">ATCC30299</strain>
    </source>
</reference>
<accession>A0AAU9IVJ4</accession>
<dbReference type="InterPro" id="IPR001040">
    <property type="entry name" value="TIF_eIF_4E"/>
</dbReference>
<keyword evidence="3" id="KW-0810">Translation regulation</keyword>
<evidence type="ECO:0000256" key="3">
    <source>
        <dbReference type="ARBA" id="ARBA00022845"/>
    </source>
</evidence>
<keyword evidence="5 6" id="KW-0648">Protein biosynthesis</keyword>
<keyword evidence="8" id="KW-1185">Reference proteome</keyword>
<name>A0AAU9IVJ4_9CILI</name>
<evidence type="ECO:0000256" key="4">
    <source>
        <dbReference type="ARBA" id="ARBA00022884"/>
    </source>
</evidence>
<dbReference type="InterPro" id="IPR023398">
    <property type="entry name" value="TIF_eIF4e-like"/>
</dbReference>
<dbReference type="Proteomes" id="UP001162131">
    <property type="component" value="Unassembled WGS sequence"/>
</dbReference>
<dbReference type="PANTHER" id="PTHR11960:SF8">
    <property type="entry name" value="EUKARYOTIC TRANSLATION INITIATION FACTOR 4E1-RELATED"/>
    <property type="match status" value="1"/>
</dbReference>
<evidence type="ECO:0000313" key="7">
    <source>
        <dbReference type="EMBL" id="CAG9317723.1"/>
    </source>
</evidence>
<protein>
    <recommendedName>
        <fullName evidence="9">Eukaryotic translation initiation factor 4E</fullName>
    </recommendedName>
</protein>
<dbReference type="GO" id="GO:0000340">
    <property type="term" value="F:RNA 7-methylguanosine cap binding"/>
    <property type="evidence" value="ECO:0007669"/>
    <property type="project" value="TreeGrafter"/>
</dbReference>
<dbReference type="PANTHER" id="PTHR11960">
    <property type="entry name" value="EUKARYOTIC TRANSLATION INITIATION FACTOR 4E RELATED"/>
    <property type="match status" value="1"/>
</dbReference>
<dbReference type="Gene3D" id="3.30.760.10">
    <property type="entry name" value="RNA Cap, Translation Initiation Factor Eif4e"/>
    <property type="match status" value="1"/>
</dbReference>
<dbReference type="EMBL" id="CAJZBQ010000018">
    <property type="protein sequence ID" value="CAG9317723.1"/>
    <property type="molecule type" value="Genomic_DNA"/>
</dbReference>
<proteinExistence type="inferred from homology"/>
<organism evidence="7 8">
    <name type="scientific">Blepharisma stoltei</name>
    <dbReference type="NCBI Taxonomy" id="1481888"/>
    <lineage>
        <taxon>Eukaryota</taxon>
        <taxon>Sar</taxon>
        <taxon>Alveolata</taxon>
        <taxon>Ciliophora</taxon>
        <taxon>Postciliodesmatophora</taxon>
        <taxon>Heterotrichea</taxon>
        <taxon>Heterotrichida</taxon>
        <taxon>Blepharismidae</taxon>
        <taxon>Blepharisma</taxon>
    </lineage>
</organism>
<evidence type="ECO:0000256" key="1">
    <source>
        <dbReference type="ARBA" id="ARBA00009860"/>
    </source>
</evidence>
<evidence type="ECO:0000256" key="6">
    <source>
        <dbReference type="RuleBase" id="RU004374"/>
    </source>
</evidence>
<dbReference type="GO" id="GO:0003743">
    <property type="term" value="F:translation initiation factor activity"/>
    <property type="evidence" value="ECO:0007669"/>
    <property type="project" value="UniProtKB-KW"/>
</dbReference>
<sequence length="196" mass="23195">MESNLPLQRKWVLWEQWDQNKQSSTQQFTDTMQPIGEFDNLHSFWQHWNYLPHAKPTDLFTNPVTKTKVIIEPLKKNIEAIGVFESGIQPAWEDPSNAEGSDLTIRRKFEFESLNHFWDRFVFAVIGETFPFSEEVTGCRIVEKVNGIYKFELWLKFNASDQRFTEKTKELKEQMINLVFSNFSINDITVNSHRSR</sequence>
<evidence type="ECO:0000256" key="2">
    <source>
        <dbReference type="ARBA" id="ARBA00022540"/>
    </source>
</evidence>
<dbReference type="Pfam" id="PF01652">
    <property type="entry name" value="IF4E"/>
    <property type="match status" value="1"/>
</dbReference>
<evidence type="ECO:0008006" key="9">
    <source>
        <dbReference type="Google" id="ProtNLM"/>
    </source>
</evidence>
<dbReference type="SUPFAM" id="SSF55418">
    <property type="entry name" value="eIF4e-like"/>
    <property type="match status" value="1"/>
</dbReference>
<dbReference type="GO" id="GO:0006417">
    <property type="term" value="P:regulation of translation"/>
    <property type="evidence" value="ECO:0007669"/>
    <property type="project" value="UniProtKB-KW"/>
</dbReference>
<keyword evidence="4 6" id="KW-0694">RNA-binding</keyword>
<dbReference type="GO" id="GO:0016281">
    <property type="term" value="C:eukaryotic translation initiation factor 4F complex"/>
    <property type="evidence" value="ECO:0007669"/>
    <property type="project" value="TreeGrafter"/>
</dbReference>
<comment type="similarity">
    <text evidence="1 6">Belongs to the eukaryotic initiation factor 4E family.</text>
</comment>
<gene>
    <name evidence="7" type="ORF">BSTOLATCC_MIC18965</name>
</gene>
<dbReference type="AlphaFoldDB" id="A0AAU9IVJ4"/>
<evidence type="ECO:0000256" key="5">
    <source>
        <dbReference type="ARBA" id="ARBA00022917"/>
    </source>
</evidence>
<comment type="caution">
    <text evidence="7">The sequence shown here is derived from an EMBL/GenBank/DDBJ whole genome shotgun (WGS) entry which is preliminary data.</text>
</comment>